<evidence type="ECO:0000256" key="2">
    <source>
        <dbReference type="PROSITE-ProRule" id="PRU10141"/>
    </source>
</evidence>
<dbReference type="GO" id="GO:0005886">
    <property type="term" value="C:plasma membrane"/>
    <property type="evidence" value="ECO:0007669"/>
    <property type="project" value="TreeGrafter"/>
</dbReference>
<proteinExistence type="predicted"/>
<keyword evidence="2" id="KW-0547">Nucleotide-binding</keyword>
<feature type="domain" description="Protein kinase" evidence="3">
    <location>
        <begin position="70"/>
        <end position="134"/>
    </location>
</feature>
<dbReference type="GO" id="GO:0043235">
    <property type="term" value="C:receptor complex"/>
    <property type="evidence" value="ECO:0007669"/>
    <property type="project" value="TreeGrafter"/>
</dbReference>
<dbReference type="GO" id="GO:0005524">
    <property type="term" value="F:ATP binding"/>
    <property type="evidence" value="ECO:0007669"/>
    <property type="project" value="UniProtKB-UniRule"/>
</dbReference>
<sequence>CICFFIVFSSRRQKRKASRKIVDSSNTLLHTLEAHRTADTLLETLPPFAPEHHEPVIVPDPRWEFPRDSLVIEQCLGEGEFGRVLKARAMNIDGVKGETVVAVKTLKINATPAETADLLSEYQMMKDVSHPNVV</sequence>
<dbReference type="AlphaFoldDB" id="A0A1B6HXF5"/>
<protein>
    <recommendedName>
        <fullName evidence="3">Protein kinase domain-containing protein</fullName>
    </recommendedName>
</protein>
<dbReference type="EMBL" id="GECU01028350">
    <property type="protein sequence ID" value="JAS79356.1"/>
    <property type="molecule type" value="Transcribed_RNA"/>
</dbReference>
<name>A0A1B6HXF5_9HEMI</name>
<organism evidence="4">
    <name type="scientific">Homalodisca liturata</name>
    <dbReference type="NCBI Taxonomy" id="320908"/>
    <lineage>
        <taxon>Eukaryota</taxon>
        <taxon>Metazoa</taxon>
        <taxon>Ecdysozoa</taxon>
        <taxon>Arthropoda</taxon>
        <taxon>Hexapoda</taxon>
        <taxon>Insecta</taxon>
        <taxon>Pterygota</taxon>
        <taxon>Neoptera</taxon>
        <taxon>Paraneoptera</taxon>
        <taxon>Hemiptera</taxon>
        <taxon>Auchenorrhyncha</taxon>
        <taxon>Membracoidea</taxon>
        <taxon>Cicadellidae</taxon>
        <taxon>Cicadellinae</taxon>
        <taxon>Proconiini</taxon>
        <taxon>Homalodisca</taxon>
    </lineage>
</organism>
<feature type="non-terminal residue" evidence="4">
    <location>
        <position position="1"/>
    </location>
</feature>
<dbReference type="PROSITE" id="PS00107">
    <property type="entry name" value="PROTEIN_KINASE_ATP"/>
    <property type="match status" value="1"/>
</dbReference>
<gene>
    <name evidence="4" type="ORF">g.59320</name>
</gene>
<dbReference type="GO" id="GO:0007169">
    <property type="term" value="P:cell surface receptor protein tyrosine kinase signaling pathway"/>
    <property type="evidence" value="ECO:0007669"/>
    <property type="project" value="TreeGrafter"/>
</dbReference>
<comment type="subcellular location">
    <subcellularLocation>
        <location evidence="1">Membrane</location>
        <topology evidence="1">Single-pass membrane protein</topology>
    </subcellularLocation>
</comment>
<dbReference type="Gene3D" id="3.30.200.20">
    <property type="entry name" value="Phosphorylase Kinase, domain 1"/>
    <property type="match status" value="1"/>
</dbReference>
<dbReference type="InterPro" id="IPR001245">
    <property type="entry name" value="Ser-Thr/Tyr_kinase_cat_dom"/>
</dbReference>
<accession>A0A1B6HXF5</accession>
<evidence type="ECO:0000313" key="4">
    <source>
        <dbReference type="EMBL" id="JAS79356.1"/>
    </source>
</evidence>
<dbReference type="InterPro" id="IPR011009">
    <property type="entry name" value="Kinase-like_dom_sf"/>
</dbReference>
<feature type="non-terminal residue" evidence="4">
    <location>
        <position position="134"/>
    </location>
</feature>
<dbReference type="GO" id="GO:0004714">
    <property type="term" value="F:transmembrane receptor protein tyrosine kinase activity"/>
    <property type="evidence" value="ECO:0007669"/>
    <property type="project" value="TreeGrafter"/>
</dbReference>
<dbReference type="Pfam" id="PF07714">
    <property type="entry name" value="PK_Tyr_Ser-Thr"/>
    <property type="match status" value="1"/>
</dbReference>
<dbReference type="InterPro" id="IPR000719">
    <property type="entry name" value="Prot_kinase_dom"/>
</dbReference>
<evidence type="ECO:0000256" key="1">
    <source>
        <dbReference type="ARBA" id="ARBA00004167"/>
    </source>
</evidence>
<evidence type="ECO:0000259" key="3">
    <source>
        <dbReference type="PROSITE" id="PS50011"/>
    </source>
</evidence>
<dbReference type="PANTHER" id="PTHR24416">
    <property type="entry name" value="TYROSINE-PROTEIN KINASE RECEPTOR"/>
    <property type="match status" value="1"/>
</dbReference>
<dbReference type="SUPFAM" id="SSF56112">
    <property type="entry name" value="Protein kinase-like (PK-like)"/>
    <property type="match status" value="1"/>
</dbReference>
<dbReference type="InterPro" id="IPR050122">
    <property type="entry name" value="RTK"/>
</dbReference>
<dbReference type="PANTHER" id="PTHR24416:SF617">
    <property type="entry name" value="RET ONCOGENE, ISOFORM A"/>
    <property type="match status" value="1"/>
</dbReference>
<reference evidence="4" key="1">
    <citation type="submission" date="2015-11" db="EMBL/GenBank/DDBJ databases">
        <title>De novo transcriptome assembly of four potential Pierce s Disease insect vectors from Arizona vineyards.</title>
        <authorList>
            <person name="Tassone E.E."/>
        </authorList>
    </citation>
    <scope>NUCLEOTIDE SEQUENCE</scope>
</reference>
<dbReference type="PROSITE" id="PS50011">
    <property type="entry name" value="PROTEIN_KINASE_DOM"/>
    <property type="match status" value="1"/>
</dbReference>
<feature type="binding site" evidence="2">
    <location>
        <position position="104"/>
    </location>
    <ligand>
        <name>ATP</name>
        <dbReference type="ChEBI" id="CHEBI:30616"/>
    </ligand>
</feature>
<dbReference type="InterPro" id="IPR017441">
    <property type="entry name" value="Protein_kinase_ATP_BS"/>
</dbReference>
<keyword evidence="2" id="KW-0067">ATP-binding</keyword>